<dbReference type="InterPro" id="IPR012406">
    <property type="entry name" value="UreE"/>
</dbReference>
<evidence type="ECO:0000256" key="2">
    <source>
        <dbReference type="ARBA" id="ARBA00022490"/>
    </source>
</evidence>
<dbReference type="SUPFAM" id="SSF69287">
    <property type="entry name" value="Urease metallochaperone UreE, N-terminal domain"/>
    <property type="match status" value="1"/>
</dbReference>
<dbReference type="InterPro" id="IPR004029">
    <property type="entry name" value="UreE_N"/>
</dbReference>
<reference evidence="9" key="1">
    <citation type="submission" date="2018-07" db="EMBL/GenBank/DDBJ databases">
        <authorList>
            <person name="Safronova V.I."/>
            <person name="Chirak E.R."/>
            <person name="Sazanova A.L."/>
        </authorList>
    </citation>
    <scope>NUCLEOTIDE SEQUENCE [LARGE SCALE GENOMIC DNA]</scope>
    <source>
        <strain evidence="9">RCAM04685</strain>
    </source>
</reference>
<comment type="caution">
    <text evidence="8">The sequence shown here is derived from an EMBL/GenBank/DDBJ whole genome shotgun (WGS) entry which is preliminary data.</text>
</comment>
<evidence type="ECO:0000256" key="3">
    <source>
        <dbReference type="ARBA" id="ARBA00022596"/>
    </source>
</evidence>
<evidence type="ECO:0000256" key="4">
    <source>
        <dbReference type="ARBA" id="ARBA00023186"/>
    </source>
</evidence>
<dbReference type="Pfam" id="PF05194">
    <property type="entry name" value="UreE_C"/>
    <property type="match status" value="1"/>
</dbReference>
<dbReference type="GO" id="GO:0065003">
    <property type="term" value="P:protein-containing complex assembly"/>
    <property type="evidence" value="ECO:0007669"/>
    <property type="project" value="InterPro"/>
</dbReference>
<dbReference type="SUPFAM" id="SSF69737">
    <property type="entry name" value="Urease metallochaperone UreE, C-terminal domain"/>
    <property type="match status" value="1"/>
</dbReference>
<feature type="region of interest" description="Disordered" evidence="6">
    <location>
        <begin position="224"/>
        <end position="246"/>
    </location>
</feature>
<name>A0A370L3G3_9HYPH</name>
<evidence type="ECO:0000256" key="1">
    <source>
        <dbReference type="ARBA" id="ARBA00004496"/>
    </source>
</evidence>
<dbReference type="Pfam" id="PF02814">
    <property type="entry name" value="UreE_N"/>
    <property type="match status" value="1"/>
</dbReference>
<feature type="domain" description="UreE urease accessory N-terminal" evidence="7">
    <location>
        <begin position="3"/>
        <end position="68"/>
    </location>
</feature>
<gene>
    <name evidence="5" type="primary">ureE</name>
    <name evidence="8" type="ORF">DWE98_17470</name>
</gene>
<evidence type="ECO:0000313" key="8">
    <source>
        <dbReference type="EMBL" id="RDJ22956.1"/>
    </source>
</evidence>
<feature type="region of interest" description="Disordered" evidence="6">
    <location>
        <begin position="138"/>
        <end position="212"/>
    </location>
</feature>
<evidence type="ECO:0000256" key="6">
    <source>
        <dbReference type="SAM" id="MobiDB-lite"/>
    </source>
</evidence>
<dbReference type="GO" id="GO:0051082">
    <property type="term" value="F:unfolded protein binding"/>
    <property type="evidence" value="ECO:0007669"/>
    <property type="project" value="UniProtKB-UniRule"/>
</dbReference>
<dbReference type="AlphaFoldDB" id="A0A370L3G3"/>
<protein>
    <recommendedName>
        <fullName evidence="5">Urease accessory protein UreE</fullName>
    </recommendedName>
</protein>
<dbReference type="GO" id="GO:0019627">
    <property type="term" value="P:urea metabolic process"/>
    <property type="evidence" value="ECO:0007669"/>
    <property type="project" value="InterPro"/>
</dbReference>
<proteinExistence type="inferred from homology"/>
<comment type="similarity">
    <text evidence="5">Belongs to the UreE family.</text>
</comment>
<dbReference type="InterPro" id="IPR007864">
    <property type="entry name" value="UreE_C_dom"/>
</dbReference>
<accession>A0A370L3G3</accession>
<feature type="compositionally biased region" description="Basic and acidic residues" evidence="6">
    <location>
        <begin position="201"/>
        <end position="212"/>
    </location>
</feature>
<evidence type="ECO:0000256" key="5">
    <source>
        <dbReference type="HAMAP-Rule" id="MF_00822"/>
    </source>
</evidence>
<dbReference type="Gene3D" id="3.30.70.790">
    <property type="entry name" value="UreE, C-terminal domain"/>
    <property type="match status" value="1"/>
</dbReference>
<sequence length="246" mass="27606">MLRATSVTRKAAVKQDKVVETLTLDHEDRNRRRVALKGDGGLDILLDLDKPTALNDGDAVKLEDGRLVLIKAAAQRLLEIRAENPLRLMRVAWHIGNRHTPAEITADAIYIENDHVLAEMIRGQGCAMSEVERPFQPERGAYDHAGHDHSGHDHHGHEHHAHGADCGCGHDHSHDHHDHGHEHHDHKAHDHGHDHKHAHEHGHEHKHDHAHAHGADCGCGHDHDHKHDHGHHHGAEHAHKGHKHDH</sequence>
<comment type="subcellular location">
    <subcellularLocation>
        <location evidence="1 5">Cytoplasm</location>
    </subcellularLocation>
</comment>
<dbReference type="HAMAP" id="MF_00822">
    <property type="entry name" value="UreE"/>
    <property type="match status" value="1"/>
</dbReference>
<dbReference type="SMART" id="SM00988">
    <property type="entry name" value="UreE_N"/>
    <property type="match status" value="1"/>
</dbReference>
<comment type="function">
    <text evidence="5">Involved in urease metallocenter assembly. Binds nickel. Probably functions as a nickel donor during metallocenter assembly.</text>
</comment>
<evidence type="ECO:0000313" key="9">
    <source>
        <dbReference type="Proteomes" id="UP000255207"/>
    </source>
</evidence>
<dbReference type="GO" id="GO:0005737">
    <property type="term" value="C:cytoplasm"/>
    <property type="evidence" value="ECO:0007669"/>
    <property type="project" value="UniProtKB-SubCell"/>
</dbReference>
<feature type="compositionally biased region" description="Basic and acidic residues" evidence="6">
    <location>
        <begin position="138"/>
        <end position="156"/>
    </location>
</feature>
<dbReference type="GO" id="GO:0016151">
    <property type="term" value="F:nickel cation binding"/>
    <property type="evidence" value="ECO:0007669"/>
    <property type="project" value="UniProtKB-UniRule"/>
</dbReference>
<dbReference type="Proteomes" id="UP000255207">
    <property type="component" value="Unassembled WGS sequence"/>
</dbReference>
<dbReference type="EMBL" id="QQTP01000009">
    <property type="protein sequence ID" value="RDJ22956.1"/>
    <property type="molecule type" value="Genomic_DNA"/>
</dbReference>
<dbReference type="GO" id="GO:0006457">
    <property type="term" value="P:protein folding"/>
    <property type="evidence" value="ECO:0007669"/>
    <property type="project" value="InterPro"/>
</dbReference>
<evidence type="ECO:0000259" key="7">
    <source>
        <dbReference type="SMART" id="SM00988"/>
    </source>
</evidence>
<keyword evidence="9" id="KW-1185">Reference proteome</keyword>
<dbReference type="OrthoDB" id="9802215at2"/>
<dbReference type="CDD" id="cd00571">
    <property type="entry name" value="UreE"/>
    <property type="match status" value="1"/>
</dbReference>
<dbReference type="RefSeq" id="WP_114830567.1">
    <property type="nucleotide sequence ID" value="NZ_QQTO01000012.1"/>
</dbReference>
<keyword evidence="4 5" id="KW-0143">Chaperone</keyword>
<organism evidence="8 9">
    <name type="scientific">Bosea caraganae</name>
    <dbReference type="NCBI Taxonomy" id="2763117"/>
    <lineage>
        <taxon>Bacteria</taxon>
        <taxon>Pseudomonadati</taxon>
        <taxon>Pseudomonadota</taxon>
        <taxon>Alphaproteobacteria</taxon>
        <taxon>Hyphomicrobiales</taxon>
        <taxon>Boseaceae</taxon>
        <taxon>Bosea</taxon>
    </lineage>
</organism>
<keyword evidence="2 5" id="KW-0963">Cytoplasm</keyword>
<feature type="compositionally biased region" description="Basic and acidic residues" evidence="6">
    <location>
        <begin position="224"/>
        <end position="238"/>
    </location>
</feature>
<feature type="compositionally biased region" description="Basic and acidic residues" evidence="6">
    <location>
        <begin position="168"/>
        <end position="193"/>
    </location>
</feature>
<dbReference type="InterPro" id="IPR036118">
    <property type="entry name" value="UreE_N_sf"/>
</dbReference>
<dbReference type="Gene3D" id="2.60.260.20">
    <property type="entry name" value="Urease metallochaperone UreE, N-terminal domain"/>
    <property type="match status" value="1"/>
</dbReference>
<keyword evidence="3 5" id="KW-0533">Nickel</keyword>